<comment type="similarity">
    <text evidence="1">Belongs to the carbohydrate kinase PfkB family.</text>
</comment>
<proteinExistence type="inferred from homology"/>
<keyword evidence="8" id="KW-1185">Reference proteome</keyword>
<keyword evidence="3" id="KW-0547">Nucleotide-binding</keyword>
<evidence type="ECO:0000313" key="8">
    <source>
        <dbReference type="Proteomes" id="UP001580407"/>
    </source>
</evidence>
<dbReference type="GO" id="GO:0016301">
    <property type="term" value="F:kinase activity"/>
    <property type="evidence" value="ECO:0007669"/>
    <property type="project" value="UniProtKB-KW"/>
</dbReference>
<dbReference type="Proteomes" id="UP001580407">
    <property type="component" value="Unassembled WGS sequence"/>
</dbReference>
<evidence type="ECO:0000256" key="3">
    <source>
        <dbReference type="ARBA" id="ARBA00022741"/>
    </source>
</evidence>
<comment type="caution">
    <text evidence="7">The sequence shown here is derived from an EMBL/GenBank/DDBJ whole genome shotgun (WGS) entry which is preliminary data.</text>
</comment>
<organism evidence="7 8">
    <name type="scientific">Paenibacillus terreus</name>
    <dbReference type="NCBI Taxonomy" id="1387834"/>
    <lineage>
        <taxon>Bacteria</taxon>
        <taxon>Bacillati</taxon>
        <taxon>Bacillota</taxon>
        <taxon>Bacilli</taxon>
        <taxon>Bacillales</taxon>
        <taxon>Paenibacillaceae</taxon>
        <taxon>Paenibacillus</taxon>
    </lineage>
</organism>
<keyword evidence="2" id="KW-0808">Transferase</keyword>
<name>A0ABV5B5X2_9BACL</name>
<evidence type="ECO:0000313" key="7">
    <source>
        <dbReference type="EMBL" id="MFB5681045.1"/>
    </source>
</evidence>
<dbReference type="InterPro" id="IPR011611">
    <property type="entry name" value="PfkB_dom"/>
</dbReference>
<dbReference type="PANTHER" id="PTHR43085">
    <property type="entry name" value="HEXOKINASE FAMILY MEMBER"/>
    <property type="match status" value="1"/>
</dbReference>
<sequence length="317" mass="34610">MDVVSVGETMVLFTPETTGQMRYAKQFSSRIAGAETNTLIGLAKLGHQAGWISRVGKDEFGSSILSFVRGEGVDVSRVKQTTGASTGIFFKEIVSEKNVRIHYYRKDSAASLLAPQDIDEDYIAQSKYLYITGITPALSESCRDMTFYAMDVAKKNGVQIVFDPNVRRKLWDDELARKTLLRIAEKSDIILPGISEGEFLFNVNHHKEIAQLFHQLGAKVVVVKLGEQGAYYSANNESGHIEAVRIEHVVDPVGAGDGFAAGLLSGLLDDLEMKQAVARACTVGAMVTTVNGDVEGLPDRDALESFIRSSPSDEVSR</sequence>
<evidence type="ECO:0000256" key="5">
    <source>
        <dbReference type="ARBA" id="ARBA00022840"/>
    </source>
</evidence>
<dbReference type="CDD" id="cd01166">
    <property type="entry name" value="KdgK"/>
    <property type="match status" value="1"/>
</dbReference>
<evidence type="ECO:0000256" key="2">
    <source>
        <dbReference type="ARBA" id="ARBA00022679"/>
    </source>
</evidence>
<dbReference type="InterPro" id="IPR002173">
    <property type="entry name" value="Carboh/pur_kinase_PfkB_CS"/>
</dbReference>
<protein>
    <submittedName>
        <fullName evidence="7">Sugar kinase</fullName>
    </submittedName>
</protein>
<feature type="domain" description="Carbohydrate kinase PfkB" evidence="6">
    <location>
        <begin position="2"/>
        <end position="299"/>
    </location>
</feature>
<keyword evidence="5" id="KW-0067">ATP-binding</keyword>
<reference evidence="7 8" key="1">
    <citation type="submission" date="2024-09" db="EMBL/GenBank/DDBJ databases">
        <authorList>
            <person name="Ruan L."/>
        </authorList>
    </citation>
    <scope>NUCLEOTIDE SEQUENCE [LARGE SCALE GENOMIC DNA]</scope>
    <source>
        <strain evidence="7 8">D33</strain>
    </source>
</reference>
<dbReference type="Gene3D" id="3.40.1190.20">
    <property type="match status" value="1"/>
</dbReference>
<evidence type="ECO:0000259" key="6">
    <source>
        <dbReference type="Pfam" id="PF00294"/>
    </source>
</evidence>
<gene>
    <name evidence="7" type="ORF">ACE3NQ_08990</name>
</gene>
<keyword evidence="4 7" id="KW-0418">Kinase</keyword>
<dbReference type="InterPro" id="IPR029056">
    <property type="entry name" value="Ribokinase-like"/>
</dbReference>
<dbReference type="EMBL" id="JBHILM010000008">
    <property type="protein sequence ID" value="MFB5681045.1"/>
    <property type="molecule type" value="Genomic_DNA"/>
</dbReference>
<evidence type="ECO:0000256" key="1">
    <source>
        <dbReference type="ARBA" id="ARBA00010688"/>
    </source>
</evidence>
<dbReference type="RefSeq" id="WP_375524838.1">
    <property type="nucleotide sequence ID" value="NZ_JBHILM010000008.1"/>
</dbReference>
<dbReference type="PROSITE" id="PS00584">
    <property type="entry name" value="PFKB_KINASES_2"/>
    <property type="match status" value="1"/>
</dbReference>
<dbReference type="SUPFAM" id="SSF53613">
    <property type="entry name" value="Ribokinase-like"/>
    <property type="match status" value="1"/>
</dbReference>
<dbReference type="PANTHER" id="PTHR43085:SF1">
    <property type="entry name" value="PSEUDOURIDINE KINASE-RELATED"/>
    <property type="match status" value="1"/>
</dbReference>
<dbReference type="Pfam" id="PF00294">
    <property type="entry name" value="PfkB"/>
    <property type="match status" value="1"/>
</dbReference>
<accession>A0ABV5B5X2</accession>
<dbReference type="InterPro" id="IPR050306">
    <property type="entry name" value="PfkB_Carbo_kinase"/>
</dbReference>
<evidence type="ECO:0000256" key="4">
    <source>
        <dbReference type="ARBA" id="ARBA00022777"/>
    </source>
</evidence>